<dbReference type="Proteomes" id="UP000816034">
    <property type="component" value="Unassembled WGS sequence"/>
</dbReference>
<dbReference type="GO" id="GO:0007186">
    <property type="term" value="P:G protein-coupled receptor signaling pathway"/>
    <property type="evidence" value="ECO:0007669"/>
    <property type="project" value="InterPro"/>
</dbReference>
<dbReference type="AlphaFoldDB" id="A0AA88GIY6"/>
<evidence type="ECO:0000256" key="2">
    <source>
        <dbReference type="ARBA" id="ARBA00023134"/>
    </source>
</evidence>
<evidence type="ECO:0000313" key="5">
    <source>
        <dbReference type="Proteomes" id="UP000816034"/>
    </source>
</evidence>
<gene>
    <name evidence="4" type="ORF">C9374_009272</name>
</gene>
<protein>
    <submittedName>
        <fullName evidence="4">Uncharacterized protein</fullName>
    </submittedName>
</protein>
<keyword evidence="1" id="KW-0547">Nucleotide-binding</keyword>
<organism evidence="4 5">
    <name type="scientific">Naegleria lovaniensis</name>
    <name type="common">Amoeba</name>
    <dbReference type="NCBI Taxonomy" id="51637"/>
    <lineage>
        <taxon>Eukaryota</taxon>
        <taxon>Discoba</taxon>
        <taxon>Heterolobosea</taxon>
        <taxon>Tetramitia</taxon>
        <taxon>Eutetramitia</taxon>
        <taxon>Vahlkampfiidae</taxon>
        <taxon>Naegleria</taxon>
    </lineage>
</organism>
<dbReference type="GO" id="GO:0005525">
    <property type="term" value="F:GTP binding"/>
    <property type="evidence" value="ECO:0007669"/>
    <property type="project" value="UniProtKB-KW"/>
</dbReference>
<keyword evidence="2" id="KW-0342">GTP-binding</keyword>
<dbReference type="EMBL" id="PYSW02000038">
    <property type="protein sequence ID" value="KAG2377361.1"/>
    <property type="molecule type" value="Genomic_DNA"/>
</dbReference>
<keyword evidence="5" id="KW-1185">Reference proteome</keyword>
<dbReference type="InterPro" id="IPR027417">
    <property type="entry name" value="P-loop_NTPase"/>
</dbReference>
<dbReference type="RefSeq" id="XP_044544623.1">
    <property type="nucleotide sequence ID" value="XM_044699441.1"/>
</dbReference>
<dbReference type="SUPFAM" id="SSF52540">
    <property type="entry name" value="P-loop containing nucleoside triphosphate hydrolases"/>
    <property type="match status" value="1"/>
</dbReference>
<dbReference type="GO" id="GO:0031683">
    <property type="term" value="F:G-protein beta/gamma-subunit complex binding"/>
    <property type="evidence" value="ECO:0007669"/>
    <property type="project" value="InterPro"/>
</dbReference>
<dbReference type="Pfam" id="PF00503">
    <property type="entry name" value="G-alpha"/>
    <property type="match status" value="1"/>
</dbReference>
<keyword evidence="3" id="KW-0807">Transducer</keyword>
<comment type="caution">
    <text evidence="4">The sequence shown here is derived from an EMBL/GenBank/DDBJ whole genome shotgun (WGS) entry which is preliminary data.</text>
</comment>
<accession>A0AA88GIY6</accession>
<sequence>MMTRSGTASTPSFDYGVLICGPTFSGKSTLLRWIQKQKLLALMGLADENNNNHTTVMMNQSSSVVEVMIRDEILNRCFRAMKDVLNEIKFIEEHSSHRSTWSNYSELMNNYSKQMEIMRTVTFRLSHQNRSDILKIIRAMEDLWAVPIVKITYEQMMKDAYFSPLSATKNNTEPTKTENFGENFHLLFENLHALLSTNNFSKSDITMNYLLSHNKIMEMLFQAYFPNSFFTSFSMTGVADDKEKKDTPYINEDKPMIAQYGQRKWCVKVVSSQISYISLVSPLEFNERRDLAPIVLFLVPLADVDTYKKNVLLLKVYIKNFISVLSTPGIQVVLIFTKVDIFAKKVMTGSMKILELFPDFSGNERDPLRVFELIFNQFWIQCRRYHENVPYYAVNLIDQEESSQFLSILLERGSPYGTRSFISRHLLSMMEVSMKNNLKNSVSKWHESKTYFSDVIVHF</sequence>
<dbReference type="GeneID" id="68101726"/>
<evidence type="ECO:0000313" key="4">
    <source>
        <dbReference type="EMBL" id="KAG2377361.1"/>
    </source>
</evidence>
<dbReference type="InterPro" id="IPR001019">
    <property type="entry name" value="Gprotein_alpha_su"/>
</dbReference>
<evidence type="ECO:0000256" key="1">
    <source>
        <dbReference type="ARBA" id="ARBA00022741"/>
    </source>
</evidence>
<proteinExistence type="predicted"/>
<dbReference type="Gene3D" id="3.40.50.300">
    <property type="entry name" value="P-loop containing nucleotide triphosphate hydrolases"/>
    <property type="match status" value="1"/>
</dbReference>
<reference evidence="4 5" key="1">
    <citation type="journal article" date="2018" name="BMC Genomics">
        <title>The genome of Naegleria lovaniensis, the basis for a comparative approach to unravel pathogenicity factors of the human pathogenic amoeba N. fowleri.</title>
        <authorList>
            <person name="Liechti N."/>
            <person name="Schurch N."/>
            <person name="Bruggmann R."/>
            <person name="Wittwer M."/>
        </authorList>
    </citation>
    <scope>NUCLEOTIDE SEQUENCE [LARGE SCALE GENOMIC DNA]</scope>
    <source>
        <strain evidence="4 5">ATCC 30569</strain>
    </source>
</reference>
<evidence type="ECO:0000256" key="3">
    <source>
        <dbReference type="ARBA" id="ARBA00023224"/>
    </source>
</evidence>
<name>A0AA88GIY6_NAELO</name>
<dbReference type="GO" id="GO:0003924">
    <property type="term" value="F:GTPase activity"/>
    <property type="evidence" value="ECO:0007669"/>
    <property type="project" value="InterPro"/>
</dbReference>